<evidence type="ECO:0000313" key="1">
    <source>
        <dbReference type="EMBL" id="NDK54591.1"/>
    </source>
</evidence>
<evidence type="ECO:0000313" key="2">
    <source>
        <dbReference type="Proteomes" id="UP000478546"/>
    </source>
</evidence>
<sequence length="292" mass="34412">MVKLKTTTRTILNKVLQRDGGEFSKRIKYRHQIFWNEPGAELIRNKTMSAEATIQEWKADKNWQRKLSNKYNARLFAQMHGCKVADLFWRGRNLDEVNFEDLPAQYVIRPTIGYGCNLVYLMDNHVNHMDKRRYANEEIKANMHAALQQNPNQEFLIEEFLRTEQGEYKIPVDYKIHTFNGEIAFIHLINRLSPHKGYSTFYDEHWNQLGHIQDCYPKGTYQQAPACLPEMLEQARKLSKSYEIFVRTDFYATDKGAVFGEFTPTPAMGQTYKPQGVKILLNYWDTYCKEMI</sequence>
<dbReference type="SUPFAM" id="SSF56059">
    <property type="entry name" value="Glutathione synthetase ATP-binding domain-like"/>
    <property type="match status" value="1"/>
</dbReference>
<dbReference type="Pfam" id="PF14305">
    <property type="entry name" value="ATPgrasp_TupA"/>
    <property type="match status" value="1"/>
</dbReference>
<protein>
    <recommendedName>
        <fullName evidence="3">TupA-like ATPgrasp</fullName>
    </recommendedName>
</protein>
<dbReference type="InterPro" id="IPR029465">
    <property type="entry name" value="ATPgrasp_TupA"/>
</dbReference>
<dbReference type="Proteomes" id="UP000478546">
    <property type="component" value="Unassembled WGS sequence"/>
</dbReference>
<keyword evidence="2" id="KW-1185">Reference proteome</keyword>
<proteinExistence type="predicted"/>
<gene>
    <name evidence="1" type="ORF">GWO68_01560</name>
</gene>
<dbReference type="RefSeq" id="WP_162344650.1">
    <property type="nucleotide sequence ID" value="NZ_JAAEAA010000002.1"/>
</dbReference>
<dbReference type="AlphaFoldDB" id="A0A6B2GX84"/>
<name>A0A6B2GX84_9BACT</name>
<dbReference type="EMBL" id="JAAEAA010000002">
    <property type="protein sequence ID" value="NDK54591.1"/>
    <property type="molecule type" value="Genomic_DNA"/>
</dbReference>
<evidence type="ECO:0008006" key="3">
    <source>
        <dbReference type="Google" id="ProtNLM"/>
    </source>
</evidence>
<comment type="caution">
    <text evidence="1">The sequence shown here is derived from an EMBL/GenBank/DDBJ whole genome shotgun (WGS) entry which is preliminary data.</text>
</comment>
<accession>A0A6B2GX84</accession>
<reference evidence="1 2" key="1">
    <citation type="submission" date="2020-01" db="EMBL/GenBank/DDBJ databases">
        <authorList>
            <person name="Kim M.K."/>
        </authorList>
    </citation>
    <scope>NUCLEOTIDE SEQUENCE [LARGE SCALE GENOMIC DNA]</scope>
    <source>
        <strain evidence="1 2">BT213</strain>
    </source>
</reference>
<organism evidence="1 2">
    <name type="scientific">Pontibacter fetidus</name>
    <dbReference type="NCBI Taxonomy" id="2700082"/>
    <lineage>
        <taxon>Bacteria</taxon>
        <taxon>Pseudomonadati</taxon>
        <taxon>Bacteroidota</taxon>
        <taxon>Cytophagia</taxon>
        <taxon>Cytophagales</taxon>
        <taxon>Hymenobacteraceae</taxon>
        <taxon>Pontibacter</taxon>
    </lineage>
</organism>